<dbReference type="EMBL" id="FNFK01000005">
    <property type="protein sequence ID" value="SDJ81871.1"/>
    <property type="molecule type" value="Genomic_DNA"/>
</dbReference>
<organism evidence="1 2">
    <name type="scientific">Alkalibacterium thalassium</name>
    <dbReference type="NCBI Taxonomy" id="426701"/>
    <lineage>
        <taxon>Bacteria</taxon>
        <taxon>Bacillati</taxon>
        <taxon>Bacillota</taxon>
        <taxon>Bacilli</taxon>
        <taxon>Lactobacillales</taxon>
        <taxon>Carnobacteriaceae</taxon>
        <taxon>Alkalibacterium</taxon>
    </lineage>
</organism>
<evidence type="ECO:0000313" key="2">
    <source>
        <dbReference type="Proteomes" id="UP000199433"/>
    </source>
</evidence>
<dbReference type="InterPro" id="IPR036270">
    <property type="entry name" value="UPF0358_sf"/>
</dbReference>
<dbReference type="Proteomes" id="UP000199433">
    <property type="component" value="Unassembled WGS sequence"/>
</dbReference>
<accession>A0A1G8WUJ0</accession>
<proteinExistence type="predicted"/>
<keyword evidence="2" id="KW-1185">Reference proteome</keyword>
<name>A0A1G8WUJ0_9LACT</name>
<dbReference type="Gene3D" id="1.10.287.750">
    <property type="entry name" value="SO2669-like"/>
    <property type="match status" value="1"/>
</dbReference>
<dbReference type="InterPro" id="IPR009983">
    <property type="entry name" value="UPF0358"/>
</dbReference>
<evidence type="ECO:0000313" key="1">
    <source>
        <dbReference type="EMBL" id="SDJ81871.1"/>
    </source>
</evidence>
<dbReference type="AlphaFoldDB" id="A0A1G8WUJ0"/>
<protein>
    <submittedName>
        <fullName evidence="1">Uncharacterized protein YlaN, UPF0358 family</fullName>
    </submittedName>
</protein>
<sequence>MPMDQLQTALAKDVLNEDAKKISSLIENQQHLCVSCPAFEEVIDTQMFGFSKKVEFAIAMGMIDEEEGHLMLGTLEKHLNDVYSEAFNSKQND</sequence>
<dbReference type="STRING" id="426701.SAMN04488098_100512"/>
<dbReference type="Pfam" id="PF07408">
    <property type="entry name" value="DUF1507"/>
    <property type="match status" value="1"/>
</dbReference>
<dbReference type="SUPFAM" id="SSF140404">
    <property type="entry name" value="EF2458-like"/>
    <property type="match status" value="1"/>
</dbReference>
<reference evidence="2" key="1">
    <citation type="submission" date="2016-10" db="EMBL/GenBank/DDBJ databases">
        <authorList>
            <person name="Varghese N."/>
            <person name="Submissions S."/>
        </authorList>
    </citation>
    <scope>NUCLEOTIDE SEQUENCE [LARGE SCALE GENOMIC DNA]</scope>
    <source>
        <strain evidence="2">DSM 19181</strain>
    </source>
</reference>
<gene>
    <name evidence="1" type="ORF">SAMN04488098_100512</name>
</gene>